<comment type="caution">
    <text evidence="2">The sequence shown here is derived from an EMBL/GenBank/DDBJ whole genome shotgun (WGS) entry which is preliminary data.</text>
</comment>
<evidence type="ECO:0000313" key="3">
    <source>
        <dbReference type="Proteomes" id="UP001205998"/>
    </source>
</evidence>
<gene>
    <name evidence="2" type="ORF">C0J50_18878</name>
</gene>
<proteinExistence type="predicted"/>
<evidence type="ECO:0000256" key="1">
    <source>
        <dbReference type="SAM" id="MobiDB-lite"/>
    </source>
</evidence>
<sequence>MKAVQNRDAYGAGVLAGIPGQWNGLRSHQQQSEPQSDPQAAQTLREELRNILRLSGVAKDECSSPPLSKNPVCAVLHSQISFRIIYTDVQLKGPKLLMEN</sequence>
<dbReference type="Proteomes" id="UP001205998">
    <property type="component" value="Unassembled WGS sequence"/>
</dbReference>
<organism evidence="2 3">
    <name type="scientific">Silurus asotus</name>
    <name type="common">Amur catfish</name>
    <name type="synonym">Parasilurus asotus</name>
    <dbReference type="NCBI Taxonomy" id="30991"/>
    <lineage>
        <taxon>Eukaryota</taxon>
        <taxon>Metazoa</taxon>
        <taxon>Chordata</taxon>
        <taxon>Craniata</taxon>
        <taxon>Vertebrata</taxon>
        <taxon>Euteleostomi</taxon>
        <taxon>Actinopterygii</taxon>
        <taxon>Neopterygii</taxon>
        <taxon>Teleostei</taxon>
        <taxon>Ostariophysi</taxon>
        <taxon>Siluriformes</taxon>
        <taxon>Siluridae</taxon>
        <taxon>Silurus</taxon>
    </lineage>
</organism>
<dbReference type="EMBL" id="MU551632">
    <property type="protein sequence ID" value="KAI5621469.1"/>
    <property type="molecule type" value="Genomic_DNA"/>
</dbReference>
<protein>
    <submittedName>
        <fullName evidence="2">Uncharacterized protein</fullName>
    </submittedName>
</protein>
<reference evidence="2" key="1">
    <citation type="submission" date="2018-07" db="EMBL/GenBank/DDBJ databases">
        <title>Comparative genomics of catfishes provides insights into carnivory and benthic adaptation.</title>
        <authorList>
            <person name="Zhang Y."/>
            <person name="Wang D."/>
            <person name="Peng Z."/>
            <person name="Zheng S."/>
            <person name="Shao F."/>
            <person name="Tao W."/>
        </authorList>
    </citation>
    <scope>NUCLEOTIDE SEQUENCE</scope>
    <source>
        <strain evidence="2">Chongqing</strain>
    </source>
</reference>
<accession>A0AAD5ARH5</accession>
<feature type="region of interest" description="Disordered" evidence="1">
    <location>
        <begin position="21"/>
        <end position="42"/>
    </location>
</feature>
<evidence type="ECO:0000313" key="2">
    <source>
        <dbReference type="EMBL" id="KAI5621469.1"/>
    </source>
</evidence>
<keyword evidence="3" id="KW-1185">Reference proteome</keyword>
<name>A0AAD5ARH5_SILAS</name>
<feature type="compositionally biased region" description="Polar residues" evidence="1">
    <location>
        <begin position="24"/>
        <end position="42"/>
    </location>
</feature>
<dbReference type="AlphaFoldDB" id="A0AAD5ARH5"/>